<dbReference type="Proteomes" id="UP001409291">
    <property type="component" value="Unassembled WGS sequence"/>
</dbReference>
<feature type="non-terminal residue" evidence="3">
    <location>
        <position position="1"/>
    </location>
</feature>
<evidence type="ECO:0000259" key="2">
    <source>
        <dbReference type="Pfam" id="PF14322"/>
    </source>
</evidence>
<proteinExistence type="predicted"/>
<protein>
    <submittedName>
        <fullName evidence="3">RagB/SusD family nutrient uptake outer membrane protein</fullName>
    </submittedName>
</protein>
<dbReference type="Pfam" id="PF14322">
    <property type="entry name" value="SusD-like_3"/>
    <property type="match status" value="1"/>
</dbReference>
<keyword evidence="1" id="KW-0802">TPR repeat</keyword>
<keyword evidence="4" id="KW-1185">Reference proteome</keyword>
<evidence type="ECO:0000313" key="3">
    <source>
        <dbReference type="EMBL" id="MEN5380816.1"/>
    </source>
</evidence>
<dbReference type="EMBL" id="JBDJNQ010000044">
    <property type="protein sequence ID" value="MEN5380816.1"/>
    <property type="molecule type" value="Genomic_DNA"/>
</dbReference>
<dbReference type="RefSeq" id="WP_346583772.1">
    <property type="nucleotide sequence ID" value="NZ_JBDJNQ010000044.1"/>
</dbReference>
<dbReference type="InterPro" id="IPR011990">
    <property type="entry name" value="TPR-like_helical_dom_sf"/>
</dbReference>
<dbReference type="Gene3D" id="1.25.40.390">
    <property type="match status" value="1"/>
</dbReference>
<comment type="caution">
    <text evidence="3">The sequence shown here is derived from an EMBL/GenBank/DDBJ whole genome shotgun (WGS) entry which is preliminary data.</text>
</comment>
<dbReference type="PROSITE" id="PS50005">
    <property type="entry name" value="TPR"/>
    <property type="match status" value="1"/>
</dbReference>
<organism evidence="3 4">
    <name type="scientific">Sphingobacterium kitahiroshimense</name>
    <dbReference type="NCBI Taxonomy" id="470446"/>
    <lineage>
        <taxon>Bacteria</taxon>
        <taxon>Pseudomonadati</taxon>
        <taxon>Bacteroidota</taxon>
        <taxon>Sphingobacteriia</taxon>
        <taxon>Sphingobacteriales</taxon>
        <taxon>Sphingobacteriaceae</taxon>
        <taxon>Sphingobacterium</taxon>
    </lineage>
</organism>
<evidence type="ECO:0000313" key="4">
    <source>
        <dbReference type="Proteomes" id="UP001409291"/>
    </source>
</evidence>
<name>A0ABV0C1P0_9SPHI</name>
<gene>
    <name evidence="3" type="ORF">ABE541_26385</name>
</gene>
<dbReference type="InterPro" id="IPR019734">
    <property type="entry name" value="TPR_rpt"/>
</dbReference>
<accession>A0ABV0C1P0</accession>
<sequence>VWNDAVMNTATSWQTTYKVIYQSNQVLETLSGINIGIGERLKYNELKGAAYFFRGFAFHQLLGIYTLPYEQGKASSTLGIPLRLKPDLDNAVQRASLKDSYQQVLSDYQSAINLLPPKGLLKGRPYKEAAFGGMARIYLEMNEYEKAYRYADSALQLNSELLDYNSLNSAVALPVQRFNREVLFQAITGNSSVLVQGAAKIDSVLYRSYDQNDLRKKILFKPNTGTSVGTYAFKGSYNNTVAGLFVGLTTAEMYLIRAEAAVRTGKVTQALLDLNFLLKNRWTKDLYVDFNATDETVILQKILMERRKE</sequence>
<feature type="non-terminal residue" evidence="3">
    <location>
        <position position="309"/>
    </location>
</feature>
<dbReference type="InterPro" id="IPR033985">
    <property type="entry name" value="SusD-like_N"/>
</dbReference>
<dbReference type="SUPFAM" id="SSF48452">
    <property type="entry name" value="TPR-like"/>
    <property type="match status" value="1"/>
</dbReference>
<feature type="domain" description="SusD-like N-terminal" evidence="2">
    <location>
        <begin position="8"/>
        <end position="139"/>
    </location>
</feature>
<evidence type="ECO:0000256" key="1">
    <source>
        <dbReference type="PROSITE-ProRule" id="PRU00339"/>
    </source>
</evidence>
<reference evidence="3 4" key="1">
    <citation type="submission" date="2024-04" db="EMBL/GenBank/DDBJ databases">
        <title>WGS of bacteria from Torrens River.</title>
        <authorList>
            <person name="Wyrsch E.R."/>
            <person name="Drigo B."/>
        </authorList>
    </citation>
    <scope>NUCLEOTIDE SEQUENCE [LARGE SCALE GENOMIC DNA]</scope>
    <source>
        <strain evidence="3 4">TWI391</strain>
    </source>
</reference>
<feature type="repeat" description="TPR" evidence="1">
    <location>
        <begin position="128"/>
        <end position="161"/>
    </location>
</feature>